<reference evidence="4" key="1">
    <citation type="submission" date="2015-08" db="EMBL/GenBank/DDBJ databases">
        <authorList>
            <person name="Varghese N."/>
        </authorList>
    </citation>
    <scope>NUCLEOTIDE SEQUENCE [LARGE SCALE GENOMIC DNA]</scope>
    <source>
        <strain evidence="4">DSM 27808</strain>
    </source>
</reference>
<dbReference type="Pfam" id="PF10135">
    <property type="entry name" value="Rod-binding"/>
    <property type="match status" value="1"/>
</dbReference>
<dbReference type="RefSeq" id="WP_055439890.1">
    <property type="nucleotide sequence ID" value="NZ_CYHB01000011.1"/>
</dbReference>
<organism evidence="3 4">
    <name type="scientific">Pseudidiomarina woesei</name>
    <dbReference type="NCBI Taxonomy" id="1381080"/>
    <lineage>
        <taxon>Bacteria</taxon>
        <taxon>Pseudomonadati</taxon>
        <taxon>Pseudomonadota</taxon>
        <taxon>Gammaproteobacteria</taxon>
        <taxon>Alteromonadales</taxon>
        <taxon>Idiomarinaceae</taxon>
        <taxon>Pseudidiomarina</taxon>
    </lineage>
</organism>
<protein>
    <submittedName>
        <fullName evidence="3">Rod binding protein</fullName>
    </submittedName>
</protein>
<accession>A0A0K6HC95</accession>
<dbReference type="InterPro" id="IPR019301">
    <property type="entry name" value="Flagellar_prot_FlgJ_N"/>
</dbReference>
<evidence type="ECO:0000313" key="4">
    <source>
        <dbReference type="Proteomes" id="UP000182598"/>
    </source>
</evidence>
<feature type="domain" description="Flagellar protein FlgJ N-terminal" evidence="2">
    <location>
        <begin position="49"/>
        <end position="95"/>
    </location>
</feature>
<dbReference type="Proteomes" id="UP000182598">
    <property type="component" value="Unassembled WGS sequence"/>
</dbReference>
<dbReference type="PRINTS" id="PR01002">
    <property type="entry name" value="FLGFLGJ"/>
</dbReference>
<evidence type="ECO:0000256" key="1">
    <source>
        <dbReference type="ARBA" id="ARBA00022795"/>
    </source>
</evidence>
<dbReference type="EMBL" id="CYHB01000011">
    <property type="protein sequence ID" value="CUA88585.1"/>
    <property type="molecule type" value="Genomic_DNA"/>
</dbReference>
<sequence length="104" mass="11384">MANSVTSVGLALDAQQLNKLKTQSQQQPKEAAAEAARQFEALFISQMMKSMRQAGGESELFNSSAMRTYTDMFDQQMATEVAGKGIGLAEQLLQQLQLEQGKKP</sequence>
<dbReference type="GO" id="GO:0044781">
    <property type="term" value="P:bacterial-type flagellum organization"/>
    <property type="evidence" value="ECO:0007669"/>
    <property type="project" value="UniProtKB-KW"/>
</dbReference>
<gene>
    <name evidence="3" type="ORF">Ga0061064_2261</name>
</gene>
<name>A0A0K6HC95_9GAMM</name>
<evidence type="ECO:0000313" key="3">
    <source>
        <dbReference type="EMBL" id="CUA88585.1"/>
    </source>
</evidence>
<proteinExistence type="predicted"/>
<dbReference type="OrthoDB" id="289937at2"/>
<keyword evidence="1" id="KW-1005">Bacterial flagellum biogenesis</keyword>
<keyword evidence="4" id="KW-1185">Reference proteome</keyword>
<evidence type="ECO:0000259" key="2">
    <source>
        <dbReference type="Pfam" id="PF10135"/>
    </source>
</evidence>
<dbReference type="AlphaFoldDB" id="A0A0K6HC95"/>